<protein>
    <recommendedName>
        <fullName evidence="4">Mo25-like protein</fullName>
    </recommendedName>
</protein>
<sequence length="289" mass="33611">MKDYLLGTHSKTPNIAKCEELASETIRTSLTLKVLQHFDKLDLEERKMYVTVFDILVAKDYCQFSTEYLLTEEGRKIIQLLVDGYKDTAIALNCGIMLRECIKVRCIHEYLLDHSEIIEPIFTNYSHSPTFEIASDAFNTIQSLLRNNKQLVSKKMNAQGELYSKVFGWYAALINHEEYVTRRMSLQLLNEFLLDKVNFDIMIAYIGDVQNLMNIMNVLRKPEPLVQYEAFHVFKVFVANPEKTPEVKAVLKQNSEKLIAFLLDFLPGKDNEHQFVDEKKLLIKMLKEL</sequence>
<dbReference type="SUPFAM" id="SSF48371">
    <property type="entry name" value="ARM repeat"/>
    <property type="match status" value="1"/>
</dbReference>
<organism evidence="2">
    <name type="scientific">Blastocystis hominis</name>
    <dbReference type="NCBI Taxonomy" id="12968"/>
    <lineage>
        <taxon>Eukaryota</taxon>
        <taxon>Sar</taxon>
        <taxon>Stramenopiles</taxon>
        <taxon>Bigyra</taxon>
        <taxon>Opalozoa</taxon>
        <taxon>Opalinata</taxon>
        <taxon>Blastocystidae</taxon>
        <taxon>Blastocystis</taxon>
    </lineage>
</organism>
<dbReference type="InterPro" id="IPR013878">
    <property type="entry name" value="Mo25"/>
</dbReference>
<dbReference type="GeneID" id="24918346"/>
<proteinExistence type="inferred from homology"/>
<dbReference type="GO" id="GO:0035556">
    <property type="term" value="P:intracellular signal transduction"/>
    <property type="evidence" value="ECO:0007669"/>
    <property type="project" value="TreeGrafter"/>
</dbReference>
<dbReference type="AlphaFoldDB" id="D8LX11"/>
<dbReference type="InParanoid" id="D8LX11"/>
<dbReference type="PANTHER" id="PTHR10182:SF3">
    <property type="entry name" value="PROTEIN MO25"/>
    <property type="match status" value="1"/>
</dbReference>
<dbReference type="InterPro" id="IPR011989">
    <property type="entry name" value="ARM-like"/>
</dbReference>
<gene>
    <name evidence="2" type="ORF">GSBLH_T00001067001</name>
</gene>
<dbReference type="EMBL" id="FN668639">
    <property type="protein sequence ID" value="CBK20806.2"/>
    <property type="molecule type" value="Genomic_DNA"/>
</dbReference>
<dbReference type="Gene3D" id="1.25.10.10">
    <property type="entry name" value="Leucine-rich Repeat Variant"/>
    <property type="match status" value="1"/>
</dbReference>
<dbReference type="InterPro" id="IPR016024">
    <property type="entry name" value="ARM-type_fold"/>
</dbReference>
<dbReference type="RefSeq" id="XP_012894854.1">
    <property type="nucleotide sequence ID" value="XM_013039400.1"/>
</dbReference>
<evidence type="ECO:0000313" key="2">
    <source>
        <dbReference type="EMBL" id="CBK20806.2"/>
    </source>
</evidence>
<dbReference type="Proteomes" id="UP000008312">
    <property type="component" value="Unassembled WGS sequence"/>
</dbReference>
<accession>D8LX11</accession>
<keyword evidence="3" id="KW-1185">Reference proteome</keyword>
<dbReference type="PANTHER" id="PTHR10182">
    <property type="entry name" value="CALCIUM-BINDING PROTEIN 39-RELATED"/>
    <property type="match status" value="1"/>
</dbReference>
<evidence type="ECO:0000313" key="3">
    <source>
        <dbReference type="Proteomes" id="UP000008312"/>
    </source>
</evidence>
<comment type="similarity">
    <text evidence="1">Belongs to the Mo25 family.</text>
</comment>
<dbReference type="Pfam" id="PF08569">
    <property type="entry name" value="Mo25"/>
    <property type="match status" value="1"/>
</dbReference>
<name>D8LX11_BLAHO</name>
<evidence type="ECO:0008006" key="4">
    <source>
        <dbReference type="Google" id="ProtNLM"/>
    </source>
</evidence>
<dbReference type="OMA" id="HYNEFTR"/>
<evidence type="ECO:0000256" key="1">
    <source>
        <dbReference type="ARBA" id="ARBA00011012"/>
    </source>
</evidence>
<reference evidence="2" key="1">
    <citation type="submission" date="2010-02" db="EMBL/GenBank/DDBJ databases">
        <title>Sequencing and annotation of the Blastocystis hominis genome.</title>
        <authorList>
            <person name="Wincker P."/>
        </authorList>
    </citation>
    <scope>NUCLEOTIDE SEQUENCE</scope>
    <source>
        <strain evidence="2">Singapore isolate B</strain>
    </source>
</reference>
<dbReference type="OrthoDB" id="609103at2759"/>
<dbReference type="GO" id="GO:0043539">
    <property type="term" value="F:protein serine/threonine kinase activator activity"/>
    <property type="evidence" value="ECO:0007669"/>
    <property type="project" value="TreeGrafter"/>
</dbReference>